<feature type="compositionally biased region" description="Acidic residues" evidence="3">
    <location>
        <begin position="296"/>
        <end position="305"/>
    </location>
</feature>
<name>A0A9P1BSJ6_9DINO</name>
<evidence type="ECO:0000313" key="6">
    <source>
        <dbReference type="EMBL" id="CAL4765262.1"/>
    </source>
</evidence>
<evidence type="ECO:0000256" key="3">
    <source>
        <dbReference type="SAM" id="MobiDB-lite"/>
    </source>
</evidence>
<feature type="compositionally biased region" description="Basic residues" evidence="3">
    <location>
        <begin position="50"/>
        <end position="67"/>
    </location>
</feature>
<feature type="domain" description="C2H2-type" evidence="4">
    <location>
        <begin position="1948"/>
        <end position="1975"/>
    </location>
</feature>
<dbReference type="EMBL" id="CAMXCT010000378">
    <property type="protein sequence ID" value="CAI3977950.1"/>
    <property type="molecule type" value="Genomic_DNA"/>
</dbReference>
<feature type="non-terminal residue" evidence="5">
    <location>
        <position position="2530"/>
    </location>
</feature>
<sequence length="2530" mass="286533">LNKKTHVHCPQCKRHWTAGTRHSTQPAYAWYAEEEGSQWNQWESPAVGRQKQRPSRSKSLRSKKGKGKGAAGGQEQQQTSPFATPMAIPPWPSPDTGFAGGQTAIRAQASTASLGSSATGPFQTPASDLLIAVRKQFPDMTQAPIEVREAVEKEEASNSQRIGADLHRTSSQINKATKQLNQLREARSRHREQWLRHLKDSITAWESQMKSFQEQQKQYIEQTNKAKAELSAARRNLQTLNKLAGLQSNAKAETPETQELEEGVGELDATEAALTRQVQDCLKQAAAIVNPSDVQDIMDSDDEGVDGAPKSKRQRSLEPFGHQAMPVVPTVGATVSGLQIVESADLTEVCATSACHLTFRWDELQLDNLPTHEMHDGHGFQLNIGHLIPPSVRVAQGSSDHIMFMQGQVTRSKRPLTLNDQEAPAWYPYVNAQGGHAELRNQLLQDDEPNEHQAEDIGDESPRSEDPFIHPPDDDDARQAVIMFHLFDDPIHAMLDWTDWPRMIREIAYHYAVDREQVLECHELNVRLPDIPQGIVPIIVQQVQDVPVGTAYVLILIDVETHGQWMEAHYGTAPIVERRVVAVPALLTRTALLTQARVFEYCRFEKERCLIEYNHRKWHKQDPAPKRVLFGDYAKIMLPPSLKCDASTGEMLADSRQLTVEDFWSRYFIPSSPDSSSSSEVASDVSPSLLGSDAIREEFGARDDDSADELSVMQLSLSSNSDAAAAHSEQSPPPPANDTCMVNLLISPPGSRLPLWFRFLLHNFRNSHYIEDIEEGPIAYVRTWYLDCTAEIASEDSRVVRLSGFPPDWIHSIQRRWRDKINPNLPVHAAWVYPTPPANPYEHTMGHMILFQQPNEIFVPILISFQFTALRDGTSNAAVVVQKDASPDHVVEIVKLDRVCRGRRCTLHRGAHGEAGAWGRDLLVGEGLKLIIPVPELSFCIEDYSPFFQDLYRIHVLAMQQIPDDCRGVVITRYDNALYQVMIRERTAVFGMEVMLNSCFRKLQSRLLLIQMCRSMRQLLFSVLMETYDWICSMLLKHCFGLINILYSRALTSKHSLRAKPIGTHYPLSGFMLVNGLLLNSRLMRYESTMMARLSKPLEPLDMQRQPLFIAAANGILLVQFQVMNLWMSWQDAQRKALLCKTGNILPNSRNEQTLCKLLAVKIQHPGFRRLVIAAHAPHTGAATHEIEEYWKHVDSALPQTLSDWNALHEHQKLRDHSLQAAFFAAWRFSKWNQDAIPHVAGFDELISQQDFAIATALCHFRRFGRDVTRAIRNDDKRFFALLAADASDFLAPHQVKDFWKVLRRHLPKFRTRRLGQDPNTLDALRDQWVPYFSQLEVGSTKAASEIVDHCHLRQIQMPIVQRDFQISDLPSLIELEDAIRITSPDRSTGFDPLPSGLFRANVVDLAMIYFPLMLKQCLWQSEPLTSKGGQMAVIHKRGSTFLAENYRGIMLLPTIAKRFHVFGRIMDAKGLSSAIVFVDLTNAFHRLIRELVSGVHLPREAEEILQALQAEGLPAHEVAELLELPCLLQQLNAPPFLIQLLQDLHTDTWLKAPGDERFLVTRRGTRPGSPLADCIFHILMADITKDINLWFTEQEDFQSILQEADLDVECIVWADDLALPLATRHASQIPTIIEAALAHVHMVFRRRGFLLKLNKGKTSVVATFKGPGAADLRRQYQLNDRPGMTIELGSNEVFIHFVAHYKHLGTMFSSSHSLDLEIATRIGLARSAFAQIAAPILCNRHLPVKTRLQLFRSLVESKLYFGLGAWAPLTVRQNAKLQAALLFMLKRVLRLSREEHETLTAADVFHRAGHCCPRARVALDRLLYAQKVWEHGPPLLQHFLHKEEELRADSWMGGLKSDLTWLHALEPTTAPDLSDLSDLTAVFDFWQAGNRSWRLRVKRAWKRFRFQEGMTNSLFGLHKTFFKILMHHGASFNPSPFTSLEQPLKEFACSCGKVFTSQQGLSCHRRLIHNEFAPEHAFLAGLPDGQEFQKKPVEVQGLARVETIQAQGPLMHMEDRRRVQISQLQHELERVQTDLLVTELPPEVNTASKELRKALSQTTKDWFQLFCDEGYDERLAESLPDRWILLLGDPEGHYDAWFEAEFMQWGQDDLPDVIADFLDGRAESLVDDAFCELVALFPRFDLMQKRTLLLAKLNCLENEIAGHFPHRSIRRGTANIFERATTAAHVPARFEEQQIFFRQLREVAWFDLPNEQKIPIWAQPSSTPIFLIAHLFSGRRRTEDVHANLIRWAAKANIQVLVLSLDTANSETFGNLHIMSTTWSQLLLLYKEGRIAATIAGAPCETWSAARHRPLDPVQADQAEGPIGPRPLRSAERIFGLAGLTLRELRQLSQGTHFYLQTTITIAWTICTGGLYISEHPAPPEDGQIASVWTAPWTMLLRQHPEVELHIMSQWKWGCETVKPTGLLAVRLPRFARSMYSRQIPDAIRPTKVAIGRGEDGQFKTSALKEYPSQFCAALAGALIDELHSRHRSGRCRETVPPTPELVQWVTEAEAFCGQIRVDSKWLPDYQGG</sequence>
<dbReference type="InterPro" id="IPR013087">
    <property type="entry name" value="Znf_C2H2_type"/>
</dbReference>
<dbReference type="PROSITE" id="PS50157">
    <property type="entry name" value="ZINC_FINGER_C2H2_2"/>
    <property type="match status" value="1"/>
</dbReference>
<feature type="compositionally biased region" description="Basic and acidic residues" evidence="3">
    <location>
        <begin position="450"/>
        <end position="470"/>
    </location>
</feature>
<gene>
    <name evidence="5" type="ORF">C1SCF055_LOCUS6046</name>
</gene>
<dbReference type="EMBL" id="CAMXCT030000378">
    <property type="protein sequence ID" value="CAL4765262.1"/>
    <property type="molecule type" value="Genomic_DNA"/>
</dbReference>
<feature type="region of interest" description="Disordered" evidence="3">
    <location>
        <begin position="295"/>
        <end position="317"/>
    </location>
</feature>
<dbReference type="GO" id="GO:0008270">
    <property type="term" value="F:zinc ion binding"/>
    <property type="evidence" value="ECO:0007669"/>
    <property type="project" value="UniProtKB-KW"/>
</dbReference>
<evidence type="ECO:0000259" key="4">
    <source>
        <dbReference type="PROSITE" id="PS50157"/>
    </source>
</evidence>
<reference evidence="6 7" key="2">
    <citation type="submission" date="2024-05" db="EMBL/GenBank/DDBJ databases">
        <authorList>
            <person name="Chen Y."/>
            <person name="Shah S."/>
            <person name="Dougan E. K."/>
            <person name="Thang M."/>
            <person name="Chan C."/>
        </authorList>
    </citation>
    <scope>NUCLEOTIDE SEQUENCE [LARGE SCALE GENOMIC DNA]</scope>
</reference>
<reference evidence="5" key="1">
    <citation type="submission" date="2022-10" db="EMBL/GenBank/DDBJ databases">
        <authorList>
            <person name="Chen Y."/>
            <person name="Dougan E. K."/>
            <person name="Chan C."/>
            <person name="Rhodes N."/>
            <person name="Thang M."/>
        </authorList>
    </citation>
    <scope>NUCLEOTIDE SEQUENCE</scope>
</reference>
<keyword evidence="1" id="KW-0862">Zinc</keyword>
<protein>
    <recommendedName>
        <fullName evidence="4">C2H2-type domain-containing protein</fullName>
    </recommendedName>
</protein>
<dbReference type="PANTHER" id="PTHR47027">
    <property type="entry name" value="REVERSE TRANSCRIPTASE DOMAIN-CONTAINING PROTEIN"/>
    <property type="match status" value="1"/>
</dbReference>
<comment type="caution">
    <text evidence="5">The sequence shown here is derived from an EMBL/GenBank/DDBJ whole genome shotgun (WGS) entry which is preliminary data.</text>
</comment>
<evidence type="ECO:0000313" key="7">
    <source>
        <dbReference type="Proteomes" id="UP001152797"/>
    </source>
</evidence>
<dbReference type="OrthoDB" id="425681at2759"/>
<evidence type="ECO:0000256" key="2">
    <source>
        <dbReference type="SAM" id="Coils"/>
    </source>
</evidence>
<dbReference type="Proteomes" id="UP001152797">
    <property type="component" value="Unassembled WGS sequence"/>
</dbReference>
<feature type="region of interest" description="Disordered" evidence="3">
    <location>
        <begin position="41"/>
        <end position="101"/>
    </location>
</feature>
<accession>A0A9P1BSJ6</accession>
<feature type="coiled-coil region" evidence="2">
    <location>
        <begin position="166"/>
        <end position="243"/>
    </location>
</feature>
<evidence type="ECO:0000313" key="5">
    <source>
        <dbReference type="EMBL" id="CAI3977950.1"/>
    </source>
</evidence>
<keyword evidence="2" id="KW-0175">Coiled coil</keyword>
<evidence type="ECO:0000256" key="1">
    <source>
        <dbReference type="PROSITE-ProRule" id="PRU00042"/>
    </source>
</evidence>
<organism evidence="5">
    <name type="scientific">Cladocopium goreaui</name>
    <dbReference type="NCBI Taxonomy" id="2562237"/>
    <lineage>
        <taxon>Eukaryota</taxon>
        <taxon>Sar</taxon>
        <taxon>Alveolata</taxon>
        <taxon>Dinophyceae</taxon>
        <taxon>Suessiales</taxon>
        <taxon>Symbiodiniaceae</taxon>
        <taxon>Cladocopium</taxon>
    </lineage>
</organism>
<dbReference type="PANTHER" id="PTHR47027:SF20">
    <property type="entry name" value="REVERSE TRANSCRIPTASE-LIKE PROTEIN WITH RNA-DIRECTED DNA POLYMERASE DOMAIN"/>
    <property type="match status" value="1"/>
</dbReference>
<keyword evidence="7" id="KW-1185">Reference proteome</keyword>
<proteinExistence type="predicted"/>
<keyword evidence="1" id="KW-0479">Metal-binding</keyword>
<feature type="region of interest" description="Disordered" evidence="3">
    <location>
        <begin position="449"/>
        <end position="470"/>
    </location>
</feature>
<dbReference type="EMBL" id="CAMXCT020000378">
    <property type="protein sequence ID" value="CAL1131325.1"/>
    <property type="molecule type" value="Genomic_DNA"/>
</dbReference>
<keyword evidence="1" id="KW-0863">Zinc-finger</keyword>